<comment type="caution">
    <text evidence="9">The sequence shown here is derived from an EMBL/GenBank/DDBJ whole genome shotgun (WGS) entry which is preliminary data.</text>
</comment>
<comment type="similarity">
    <text evidence="4">Belongs to the class-IV pyridoxal-phosphate-dependent aminotransferase family.</text>
</comment>
<dbReference type="SUPFAM" id="SSF56752">
    <property type="entry name" value="D-aminoacid aminotransferase-like PLP-dependent enzymes"/>
    <property type="match status" value="1"/>
</dbReference>
<dbReference type="InterPro" id="IPR001544">
    <property type="entry name" value="Aminotrans_IV"/>
</dbReference>
<evidence type="ECO:0000313" key="9">
    <source>
        <dbReference type="EMBL" id="MCD1654686.1"/>
    </source>
</evidence>
<protein>
    <recommendedName>
        <fullName evidence="5">branched-chain-amino-acid transaminase</fullName>
        <ecNumber evidence="5">2.6.1.42</ecNumber>
    </recommendedName>
</protein>
<proteinExistence type="inferred from homology"/>
<dbReference type="EMBL" id="JAINWA010000003">
    <property type="protein sequence ID" value="MCD1654686.1"/>
    <property type="molecule type" value="Genomic_DNA"/>
</dbReference>
<dbReference type="Gene3D" id="3.60.120.10">
    <property type="entry name" value="Anthranilate synthase"/>
    <property type="match status" value="1"/>
</dbReference>
<evidence type="ECO:0000256" key="7">
    <source>
        <dbReference type="ARBA" id="ARBA00048798"/>
    </source>
</evidence>
<dbReference type="Gene3D" id="3.20.10.10">
    <property type="entry name" value="D-amino Acid Aminotransferase, subunit A, domain 2"/>
    <property type="match status" value="1"/>
</dbReference>
<comment type="catalytic activity">
    <reaction evidence="7">
        <text>L-isoleucine + 2-oxoglutarate = (S)-3-methyl-2-oxopentanoate + L-glutamate</text>
        <dbReference type="Rhea" id="RHEA:24801"/>
        <dbReference type="ChEBI" id="CHEBI:16810"/>
        <dbReference type="ChEBI" id="CHEBI:29985"/>
        <dbReference type="ChEBI" id="CHEBI:35146"/>
        <dbReference type="ChEBI" id="CHEBI:58045"/>
        <dbReference type="EC" id="2.6.1.42"/>
    </reaction>
</comment>
<gene>
    <name evidence="9" type="ORF">K7J14_08205</name>
</gene>
<evidence type="ECO:0000256" key="5">
    <source>
        <dbReference type="ARBA" id="ARBA00013053"/>
    </source>
</evidence>
<dbReference type="Proteomes" id="UP001198163">
    <property type="component" value="Unassembled WGS sequence"/>
</dbReference>
<evidence type="ECO:0000256" key="6">
    <source>
        <dbReference type="ARBA" id="ARBA00048212"/>
    </source>
</evidence>
<comment type="pathway">
    <text evidence="3">Amino-acid biosynthesis; L-leucine biosynthesis; L-leucine from 3-methyl-2-oxobutanoate: step 4/4.</text>
</comment>
<evidence type="ECO:0000256" key="4">
    <source>
        <dbReference type="ARBA" id="ARBA00009320"/>
    </source>
</evidence>
<evidence type="ECO:0000256" key="8">
    <source>
        <dbReference type="ARBA" id="ARBA00049229"/>
    </source>
</evidence>
<keyword evidence="10" id="KW-1185">Reference proteome</keyword>
<dbReference type="GO" id="GO:0046394">
    <property type="term" value="P:carboxylic acid biosynthetic process"/>
    <property type="evidence" value="ECO:0007669"/>
    <property type="project" value="UniProtKB-ARBA"/>
</dbReference>
<keyword evidence="9" id="KW-0808">Transferase</keyword>
<dbReference type="InterPro" id="IPR050571">
    <property type="entry name" value="Class-IV_PLP-Dep_Aminotrnsfr"/>
</dbReference>
<dbReference type="RefSeq" id="WP_230755162.1">
    <property type="nucleotide sequence ID" value="NZ_JAINWA010000003.1"/>
</dbReference>
<evidence type="ECO:0000256" key="3">
    <source>
        <dbReference type="ARBA" id="ARBA00005072"/>
    </source>
</evidence>
<evidence type="ECO:0000313" key="10">
    <source>
        <dbReference type="Proteomes" id="UP001198163"/>
    </source>
</evidence>
<dbReference type="InterPro" id="IPR043132">
    <property type="entry name" value="BCAT-like_C"/>
</dbReference>
<reference evidence="9" key="1">
    <citation type="submission" date="2021-08" db="EMBL/GenBank/DDBJ databases">
        <title>Comparative analyses of Brucepasteria parasyntrophica and Teretinema zuelzerae.</title>
        <authorList>
            <person name="Song Y."/>
            <person name="Brune A."/>
        </authorList>
    </citation>
    <scope>NUCLEOTIDE SEQUENCE</scope>
    <source>
        <strain evidence="9">DSM 1903</strain>
    </source>
</reference>
<name>A0AAE3JIX2_9SPIR</name>
<dbReference type="PANTHER" id="PTHR42743:SF11">
    <property type="entry name" value="AMINODEOXYCHORISMATE LYASE"/>
    <property type="match status" value="1"/>
</dbReference>
<comment type="pathway">
    <text evidence="2">Amino-acid biosynthesis; L-valine biosynthesis; L-valine from pyruvate: step 4/4.</text>
</comment>
<accession>A0AAE3JIX2</accession>
<comment type="pathway">
    <text evidence="1">Amino-acid biosynthesis; L-isoleucine biosynthesis; L-isoleucine from 2-oxobutanoate: step 4/4.</text>
</comment>
<dbReference type="InterPro" id="IPR043131">
    <property type="entry name" value="BCAT-like_N"/>
</dbReference>
<keyword evidence="9" id="KW-0032">Aminotransferase</keyword>
<dbReference type="Gene3D" id="3.30.470.10">
    <property type="match status" value="1"/>
</dbReference>
<dbReference type="EC" id="2.6.1.42" evidence="5"/>
<evidence type="ECO:0000256" key="2">
    <source>
        <dbReference type="ARBA" id="ARBA00004931"/>
    </source>
</evidence>
<sequence>MRGRRIRRALDGLRSLARLRSAVPGNATGRTEADYVSNVANVRVAIRTAVFDHAGKSARYGTGSGIVWGSDALAERRECLDKTAVLDSDDGFYVFDSMLLENGGISDLDAHLARLRKSCRYFFLPESTHDGLENELLSLCRNTTDGSWKVRILCSANGTRKIECDPVPPLPAPYCVAPAPGRLAADNPFFAHKTSRREHLDAALREARIMYGEALADAVLVNSRGELMETTRANIVLEIDGKKYTPPLDSGILPGVFRAGILERGLVQEKKLYMDDWHRADRIWAVNSVRGWIEAERIPPDFRASRVGDSGPSCPF</sequence>
<dbReference type="GO" id="GO:0004084">
    <property type="term" value="F:branched-chain-amino-acid transaminase activity"/>
    <property type="evidence" value="ECO:0007669"/>
    <property type="project" value="UniProtKB-EC"/>
</dbReference>
<dbReference type="InterPro" id="IPR005801">
    <property type="entry name" value="ADC_synthase"/>
</dbReference>
<dbReference type="Pfam" id="PF01063">
    <property type="entry name" value="Aminotran_4"/>
    <property type="match status" value="1"/>
</dbReference>
<organism evidence="9 10">
    <name type="scientific">Teretinema zuelzerae</name>
    <dbReference type="NCBI Taxonomy" id="156"/>
    <lineage>
        <taxon>Bacteria</taxon>
        <taxon>Pseudomonadati</taxon>
        <taxon>Spirochaetota</taxon>
        <taxon>Spirochaetia</taxon>
        <taxon>Spirochaetales</taxon>
        <taxon>Treponemataceae</taxon>
        <taxon>Teretinema</taxon>
    </lineage>
</organism>
<dbReference type="InterPro" id="IPR036038">
    <property type="entry name" value="Aminotransferase-like"/>
</dbReference>
<dbReference type="PANTHER" id="PTHR42743">
    <property type="entry name" value="AMINO-ACID AMINOTRANSFERASE"/>
    <property type="match status" value="1"/>
</dbReference>
<dbReference type="AlphaFoldDB" id="A0AAE3JIX2"/>
<comment type="catalytic activity">
    <reaction evidence="6">
        <text>L-valine + 2-oxoglutarate = 3-methyl-2-oxobutanoate + L-glutamate</text>
        <dbReference type="Rhea" id="RHEA:24813"/>
        <dbReference type="ChEBI" id="CHEBI:11851"/>
        <dbReference type="ChEBI" id="CHEBI:16810"/>
        <dbReference type="ChEBI" id="CHEBI:29985"/>
        <dbReference type="ChEBI" id="CHEBI:57762"/>
        <dbReference type="EC" id="2.6.1.42"/>
    </reaction>
</comment>
<evidence type="ECO:0000256" key="1">
    <source>
        <dbReference type="ARBA" id="ARBA00004824"/>
    </source>
</evidence>
<comment type="catalytic activity">
    <reaction evidence="8">
        <text>L-leucine + 2-oxoglutarate = 4-methyl-2-oxopentanoate + L-glutamate</text>
        <dbReference type="Rhea" id="RHEA:18321"/>
        <dbReference type="ChEBI" id="CHEBI:16810"/>
        <dbReference type="ChEBI" id="CHEBI:17865"/>
        <dbReference type="ChEBI" id="CHEBI:29985"/>
        <dbReference type="ChEBI" id="CHEBI:57427"/>
        <dbReference type="EC" id="2.6.1.42"/>
    </reaction>
</comment>